<evidence type="ECO:0000256" key="1">
    <source>
        <dbReference type="SAM" id="Phobius"/>
    </source>
</evidence>
<feature type="transmembrane region" description="Helical" evidence="1">
    <location>
        <begin position="25"/>
        <end position="42"/>
    </location>
</feature>
<dbReference type="EMBL" id="MDUX01000040">
    <property type="protein sequence ID" value="KAF7598699.1"/>
    <property type="molecule type" value="Genomic_DNA"/>
</dbReference>
<reference evidence="2 5" key="1">
    <citation type="submission" date="2016-08" db="EMBL/GenBank/DDBJ databases">
        <title>Candidatus Dactylopiibacterium carminicum genome sequence.</title>
        <authorList>
            <person name="Ramirez-Puebla S.T."/>
            <person name="Ormeno-Orrillo E."/>
            <person name="Vera-Ponce De Leon A."/>
            <person name="Luis L."/>
            <person name="Sanchez-Flores A."/>
            <person name="Monica R."/>
            <person name="Martinez-Romero E."/>
        </authorList>
    </citation>
    <scope>NUCLEOTIDE SEQUENCE [LARGE SCALE GENOMIC DNA]</scope>
    <source>
        <strain evidence="2">END1</strain>
    </source>
</reference>
<dbReference type="GO" id="GO:0015627">
    <property type="term" value="C:type II protein secretion system complex"/>
    <property type="evidence" value="ECO:0007669"/>
    <property type="project" value="InterPro"/>
</dbReference>
<sequence length="161" mass="17675">MKSRMLSLQSQAVVWWQARQPRERLALSVATGILVCVCWYLLASGLQQNINRMQRQLPELMHNSFEIAAGTRAAPPAPPVTTGADLRSDIFRLLAEREQPAELRALSVGSVEMRLPAAPGARQLETLHALRLGSGARVKSIQIQNGDDGLSEVTATLERQP</sequence>
<evidence type="ECO:0000313" key="2">
    <source>
        <dbReference type="EMBL" id="KAF7598699.1"/>
    </source>
</evidence>
<gene>
    <name evidence="2" type="ORF">BGI27_11900</name>
    <name evidence="3" type="ORF">CGU29_11295</name>
</gene>
<reference evidence="3 4" key="2">
    <citation type="submission" date="2017-07" db="EMBL/GenBank/DDBJ databases">
        <title>Candidatus Dactylopiibacterium carminicum, a nitrogen-fixing symbiont of the cochineal insect Dactylopius coccus and Dactylopius opuntiae (Hemiptera: Coccoidea: Dactylopiidae).</title>
        <authorList>
            <person name="Vera A."/>
        </authorList>
    </citation>
    <scope>NUCLEOTIDE SEQUENCE [LARGE SCALE GENOMIC DNA]</scope>
    <source>
        <strain evidence="3 4">NFDCM</strain>
    </source>
</reference>
<protein>
    <recommendedName>
        <fullName evidence="6">General secretion pathway protein GspM</fullName>
    </recommendedName>
</protein>
<evidence type="ECO:0008006" key="6">
    <source>
        <dbReference type="Google" id="ProtNLM"/>
    </source>
</evidence>
<dbReference type="RefSeq" id="WP_095525097.1">
    <property type="nucleotide sequence ID" value="NZ_MDUX01000040.1"/>
</dbReference>
<dbReference type="GO" id="GO:0015628">
    <property type="term" value="P:protein secretion by the type II secretion system"/>
    <property type="evidence" value="ECO:0007669"/>
    <property type="project" value="InterPro"/>
</dbReference>
<dbReference type="EMBL" id="NMRN01000036">
    <property type="protein sequence ID" value="PAS92517.1"/>
    <property type="molecule type" value="Genomic_DNA"/>
</dbReference>
<keyword evidence="1" id="KW-0472">Membrane</keyword>
<evidence type="ECO:0000313" key="4">
    <source>
        <dbReference type="Proteomes" id="UP000216107"/>
    </source>
</evidence>
<dbReference type="AlphaFoldDB" id="A0A272EQY0"/>
<dbReference type="InterPro" id="IPR007690">
    <property type="entry name" value="T2SS_GspM"/>
</dbReference>
<keyword evidence="1" id="KW-1133">Transmembrane helix</keyword>
<keyword evidence="5" id="KW-1185">Reference proteome</keyword>
<dbReference type="Proteomes" id="UP000216107">
    <property type="component" value="Unassembled WGS sequence"/>
</dbReference>
<accession>A0A272EQY0</accession>
<dbReference type="OrthoDB" id="8563628at2"/>
<evidence type="ECO:0000313" key="5">
    <source>
        <dbReference type="Proteomes" id="UP000623509"/>
    </source>
</evidence>
<dbReference type="Proteomes" id="UP000623509">
    <property type="component" value="Unassembled WGS sequence"/>
</dbReference>
<dbReference type="Pfam" id="PF04612">
    <property type="entry name" value="T2SSM"/>
    <property type="match status" value="1"/>
</dbReference>
<comment type="caution">
    <text evidence="3">The sequence shown here is derived from an EMBL/GenBank/DDBJ whole genome shotgun (WGS) entry which is preliminary data.</text>
</comment>
<organism evidence="3 4">
    <name type="scientific">Candidatus Dactylopiibacterium carminicum</name>
    <dbReference type="NCBI Taxonomy" id="857335"/>
    <lineage>
        <taxon>Bacteria</taxon>
        <taxon>Pseudomonadati</taxon>
        <taxon>Pseudomonadota</taxon>
        <taxon>Betaproteobacteria</taxon>
        <taxon>Rhodocyclales</taxon>
        <taxon>Rhodocyclaceae</taxon>
        <taxon>Candidatus Dactylopiibacterium</taxon>
    </lineage>
</organism>
<keyword evidence="1" id="KW-0812">Transmembrane</keyword>
<proteinExistence type="predicted"/>
<evidence type="ECO:0000313" key="3">
    <source>
        <dbReference type="EMBL" id="PAS92517.1"/>
    </source>
</evidence>
<name>A0A272EQY0_9RHOO</name>